<protein>
    <submittedName>
        <fullName evidence="2">Uncharacterized protein</fullName>
    </submittedName>
</protein>
<feature type="region of interest" description="Disordered" evidence="1">
    <location>
        <begin position="41"/>
        <end position="60"/>
    </location>
</feature>
<proteinExistence type="predicted"/>
<comment type="caution">
    <text evidence="2">The sequence shown here is derived from an EMBL/GenBank/DDBJ whole genome shotgun (WGS) entry which is preliminary data.</text>
</comment>
<gene>
    <name evidence="2" type="ORF">HED52_07450</name>
</gene>
<feature type="compositionally biased region" description="Basic and acidic residues" evidence="1">
    <location>
        <begin position="41"/>
        <end position="53"/>
    </location>
</feature>
<reference evidence="2 3" key="1">
    <citation type="submission" date="2020-03" db="EMBL/GenBank/DDBJ databases">
        <title>Whole genome sequencing of clinical and environmental type strains of Ochrobactrum.</title>
        <authorList>
            <person name="Dharne M."/>
        </authorList>
    </citation>
    <scope>NUCLEOTIDE SEQUENCE [LARGE SCALE GENOMIC DNA]</scope>
    <source>
        <strain evidence="2 3">DSM 22292</strain>
    </source>
</reference>
<keyword evidence="3" id="KW-1185">Reference proteome</keyword>
<evidence type="ECO:0000256" key="1">
    <source>
        <dbReference type="SAM" id="MobiDB-lite"/>
    </source>
</evidence>
<evidence type="ECO:0000313" key="3">
    <source>
        <dbReference type="Proteomes" id="UP000568486"/>
    </source>
</evidence>
<sequence>MATANAPAQKLSSSLSVPVSDILGEVLWDFAEEERHAGKKFDAGKKKPGEPGFDHFVSLA</sequence>
<organism evidence="2 3">
    <name type="scientific">Brucella ciceri</name>
    <dbReference type="NCBI Taxonomy" id="391287"/>
    <lineage>
        <taxon>Bacteria</taxon>
        <taxon>Pseudomonadati</taxon>
        <taxon>Pseudomonadota</taxon>
        <taxon>Alphaproteobacteria</taxon>
        <taxon>Hyphomicrobiales</taxon>
        <taxon>Brucellaceae</taxon>
        <taxon>Brucella/Ochrobactrum group</taxon>
        <taxon>Brucella</taxon>
    </lineage>
</organism>
<dbReference type="EMBL" id="JAAVLR010000001">
    <property type="protein sequence ID" value="NKC28099.1"/>
    <property type="molecule type" value="Genomic_DNA"/>
</dbReference>
<accession>A0ABX1DT65</accession>
<dbReference type="Proteomes" id="UP000568486">
    <property type="component" value="Unassembled WGS sequence"/>
</dbReference>
<evidence type="ECO:0000313" key="2">
    <source>
        <dbReference type="EMBL" id="NKC28099.1"/>
    </source>
</evidence>
<name>A0ABX1DT65_9HYPH</name>